<organism evidence="4">
    <name type="scientific">Candidatus Tenderia electrophaga</name>
    <dbReference type="NCBI Taxonomy" id="1748243"/>
    <lineage>
        <taxon>Bacteria</taxon>
        <taxon>Pseudomonadati</taxon>
        <taxon>Pseudomonadota</taxon>
        <taxon>Gammaproteobacteria</taxon>
        <taxon>Candidatus Tenderiales</taxon>
        <taxon>Candidatus Tenderiaceae</taxon>
        <taxon>Candidatus Tenderia</taxon>
    </lineage>
</organism>
<sequence>QQWIQYFEQDAGVKVLELIAERKNQVKQLPQQILALCRKMLPQRNLEKKPARVMILGIPNVGKSTLMNGLAGRVLAKVGNEPAVTKAQQKIVLGSGIQLLDTPGILWPRMDDENTGYRLAVTGAIKSTAMDYQDVAMYAADFLLKAYPEALMHRYKFKELPKDDVELLEGVGRIRGGLRAGGRIDMHKASEVLLHNLRGGELGRVSLEWPALVAEQQQNKNEEN</sequence>
<keyword evidence="1" id="KW-0547">Nucleotide-binding</keyword>
<evidence type="ECO:0000259" key="3">
    <source>
        <dbReference type="Pfam" id="PF01926"/>
    </source>
</evidence>
<dbReference type="InterPro" id="IPR023179">
    <property type="entry name" value="GTP-bd_ortho_bundle_sf"/>
</dbReference>
<dbReference type="InterPro" id="IPR027417">
    <property type="entry name" value="P-loop_NTPase"/>
</dbReference>
<dbReference type="InterPro" id="IPR006073">
    <property type="entry name" value="GTP-bd"/>
</dbReference>
<name>A0A832J6R4_9GAMM</name>
<evidence type="ECO:0000313" key="4">
    <source>
        <dbReference type="EMBL" id="HHJ80921.1"/>
    </source>
</evidence>
<evidence type="ECO:0000256" key="1">
    <source>
        <dbReference type="ARBA" id="ARBA00022741"/>
    </source>
</evidence>
<dbReference type="PRINTS" id="PR00326">
    <property type="entry name" value="GTP1OBG"/>
</dbReference>
<reference evidence="4" key="1">
    <citation type="journal article" date="2020" name="mSystems">
        <title>Genome- and Community-Level Interaction Insights into Carbon Utilization and Element Cycling Functions of Hydrothermarchaeota in Hydrothermal Sediment.</title>
        <authorList>
            <person name="Zhou Z."/>
            <person name="Liu Y."/>
            <person name="Xu W."/>
            <person name="Pan J."/>
            <person name="Luo Z.H."/>
            <person name="Li M."/>
        </authorList>
    </citation>
    <scope>NUCLEOTIDE SEQUENCE [LARGE SCALE GENOMIC DNA]</scope>
    <source>
        <strain evidence="4">HyVt-505</strain>
    </source>
</reference>
<dbReference type="GO" id="GO:0003924">
    <property type="term" value="F:GTPase activity"/>
    <property type="evidence" value="ECO:0007669"/>
    <property type="project" value="TreeGrafter"/>
</dbReference>
<dbReference type="Gene3D" id="1.10.1580.10">
    <property type="match status" value="1"/>
</dbReference>
<dbReference type="Proteomes" id="UP000885832">
    <property type="component" value="Unassembled WGS sequence"/>
</dbReference>
<protein>
    <submittedName>
        <fullName evidence="4">Ribosome biogenesis GTPase YlqF</fullName>
    </submittedName>
</protein>
<dbReference type="GO" id="GO:0006412">
    <property type="term" value="P:translation"/>
    <property type="evidence" value="ECO:0007669"/>
    <property type="project" value="TreeGrafter"/>
</dbReference>
<dbReference type="GO" id="GO:0005525">
    <property type="term" value="F:GTP binding"/>
    <property type="evidence" value="ECO:0007669"/>
    <property type="project" value="UniProtKB-KW"/>
</dbReference>
<feature type="domain" description="G" evidence="3">
    <location>
        <begin position="52"/>
        <end position="119"/>
    </location>
</feature>
<dbReference type="SUPFAM" id="SSF52540">
    <property type="entry name" value="P-loop containing nucleoside triphosphate hydrolases"/>
    <property type="match status" value="1"/>
</dbReference>
<dbReference type="PANTHER" id="PTHR45782">
    <property type="entry name" value="MITOCHONDRIAL RIBOSOME-ASSOCIATED GTPASE 1"/>
    <property type="match status" value="1"/>
</dbReference>
<gene>
    <name evidence="4" type="primary">ylqF</name>
    <name evidence="4" type="ORF">ENJ65_04735</name>
</gene>
<dbReference type="PANTHER" id="PTHR45782:SF4">
    <property type="entry name" value="MITOCHONDRIAL RIBOSOME-ASSOCIATED GTPASE 1"/>
    <property type="match status" value="1"/>
</dbReference>
<keyword evidence="2" id="KW-0342">GTP-binding</keyword>
<dbReference type="NCBIfam" id="TIGR03596">
    <property type="entry name" value="GTPase_YlqF"/>
    <property type="match status" value="1"/>
</dbReference>
<accession>A0A832J6R4</accession>
<dbReference type="Gene3D" id="3.40.50.300">
    <property type="entry name" value="P-loop containing nucleotide triphosphate hydrolases"/>
    <property type="match status" value="1"/>
</dbReference>
<feature type="non-terminal residue" evidence="4">
    <location>
        <position position="1"/>
    </location>
</feature>
<dbReference type="AlphaFoldDB" id="A0A832J6R4"/>
<comment type="caution">
    <text evidence="4">The sequence shown here is derived from an EMBL/GenBank/DDBJ whole genome shotgun (WGS) entry which is preliminary data.</text>
</comment>
<dbReference type="InterPro" id="IPR019991">
    <property type="entry name" value="GTP-bd_ribosome_bgen"/>
</dbReference>
<dbReference type="FunFam" id="1.10.1580.10:FF:000003">
    <property type="entry name" value="Ribosome biogenesis GTPase A"/>
    <property type="match status" value="1"/>
</dbReference>
<evidence type="ECO:0000256" key="2">
    <source>
        <dbReference type="ARBA" id="ARBA00023134"/>
    </source>
</evidence>
<dbReference type="Pfam" id="PF01926">
    <property type="entry name" value="MMR_HSR1"/>
    <property type="match status" value="1"/>
</dbReference>
<proteinExistence type="predicted"/>
<dbReference type="EMBL" id="DRNF01000298">
    <property type="protein sequence ID" value="HHJ80921.1"/>
    <property type="molecule type" value="Genomic_DNA"/>
</dbReference>